<dbReference type="Proteomes" id="UP001317629">
    <property type="component" value="Chromosome"/>
</dbReference>
<evidence type="ECO:0000256" key="5">
    <source>
        <dbReference type="ARBA" id="ARBA00034545"/>
    </source>
</evidence>
<evidence type="ECO:0000256" key="3">
    <source>
        <dbReference type="ARBA" id="ARBA00034487"/>
    </source>
</evidence>
<feature type="domain" description="Methyltransferase" evidence="9">
    <location>
        <begin position="63"/>
        <end position="216"/>
    </location>
</feature>
<dbReference type="RefSeq" id="WP_281929643.1">
    <property type="nucleotide sequence ID" value="NZ_AP027142.1"/>
</dbReference>
<accession>A0ABM8E3U2</accession>
<keyword evidence="10" id="KW-0489">Methyltransferase</keyword>
<dbReference type="GO" id="GO:0008168">
    <property type="term" value="F:methyltransferase activity"/>
    <property type="evidence" value="ECO:0007669"/>
    <property type="project" value="UniProtKB-KW"/>
</dbReference>
<dbReference type="Gene3D" id="3.40.5.100">
    <property type="match status" value="1"/>
</dbReference>
<name>A0ABM8E3U2_9HYPH</name>
<dbReference type="InterPro" id="IPR029063">
    <property type="entry name" value="SAM-dependent_MTases_sf"/>
</dbReference>
<evidence type="ECO:0000256" key="7">
    <source>
        <dbReference type="ARBA" id="ARBA00047943"/>
    </source>
</evidence>
<keyword evidence="1" id="KW-0808">Transferase</keyword>
<dbReference type="PANTHER" id="PTHR43675:SF8">
    <property type="entry name" value="ARSENITE METHYLTRANSFERASE"/>
    <property type="match status" value="1"/>
</dbReference>
<protein>
    <recommendedName>
        <fullName evidence="5">Arsenite methyltransferase</fullName>
        <ecNumber evidence="4">2.1.1.137</ecNumber>
    </recommendedName>
</protein>
<keyword evidence="2" id="KW-0949">S-adenosyl-L-methionine</keyword>
<evidence type="ECO:0000313" key="10">
    <source>
        <dbReference type="EMBL" id="BDV32538.1"/>
    </source>
</evidence>
<comment type="catalytic activity">
    <reaction evidence="6">
        <text>arsenic triglutathione + [thioredoxin]-dithiol + S-adenosyl-L-methionine + 2 H2O = methylarsonous acid + [thioredoxin]-disulfide + 3 glutathione + S-adenosyl-L-homocysteine + H(+)</text>
        <dbReference type="Rhea" id="RHEA:69460"/>
        <dbReference type="Rhea" id="RHEA-COMP:10698"/>
        <dbReference type="Rhea" id="RHEA-COMP:10700"/>
        <dbReference type="ChEBI" id="CHEBI:15377"/>
        <dbReference type="ChEBI" id="CHEBI:15378"/>
        <dbReference type="ChEBI" id="CHEBI:17826"/>
        <dbReference type="ChEBI" id="CHEBI:29950"/>
        <dbReference type="ChEBI" id="CHEBI:50058"/>
        <dbReference type="ChEBI" id="CHEBI:57856"/>
        <dbReference type="ChEBI" id="CHEBI:57925"/>
        <dbReference type="ChEBI" id="CHEBI:59789"/>
        <dbReference type="ChEBI" id="CHEBI:183640"/>
        <dbReference type="EC" id="2.1.1.137"/>
    </reaction>
</comment>
<dbReference type="InterPro" id="IPR025714">
    <property type="entry name" value="Methyltranfer_dom"/>
</dbReference>
<gene>
    <name evidence="10" type="ORF">SS37A_00670</name>
</gene>
<evidence type="ECO:0000313" key="11">
    <source>
        <dbReference type="Proteomes" id="UP001317629"/>
    </source>
</evidence>
<dbReference type="Pfam" id="PF13847">
    <property type="entry name" value="Methyltransf_31"/>
    <property type="match status" value="1"/>
</dbReference>
<proteinExistence type="inferred from homology"/>
<comment type="catalytic activity">
    <reaction evidence="7">
        <text>arsenic triglutathione + 2 [thioredoxin]-dithiol + 2 S-adenosyl-L-methionine + H2O = dimethylarsinous acid + 2 [thioredoxin]-disulfide + 3 glutathione + 2 S-adenosyl-L-homocysteine + 2 H(+)</text>
        <dbReference type="Rhea" id="RHEA:69464"/>
        <dbReference type="Rhea" id="RHEA-COMP:10698"/>
        <dbReference type="Rhea" id="RHEA-COMP:10700"/>
        <dbReference type="ChEBI" id="CHEBI:15377"/>
        <dbReference type="ChEBI" id="CHEBI:15378"/>
        <dbReference type="ChEBI" id="CHEBI:23808"/>
        <dbReference type="ChEBI" id="CHEBI:29950"/>
        <dbReference type="ChEBI" id="CHEBI:50058"/>
        <dbReference type="ChEBI" id="CHEBI:57856"/>
        <dbReference type="ChEBI" id="CHEBI:57925"/>
        <dbReference type="ChEBI" id="CHEBI:59789"/>
        <dbReference type="ChEBI" id="CHEBI:183640"/>
        <dbReference type="EC" id="2.1.1.137"/>
    </reaction>
</comment>
<comment type="catalytic activity">
    <reaction evidence="8">
        <text>arsenic triglutathione + 3 [thioredoxin]-dithiol + 3 S-adenosyl-L-methionine = trimethylarsine + 3 [thioredoxin]-disulfide + 3 glutathione + 3 S-adenosyl-L-homocysteine + 3 H(+)</text>
        <dbReference type="Rhea" id="RHEA:69432"/>
        <dbReference type="Rhea" id="RHEA-COMP:10698"/>
        <dbReference type="Rhea" id="RHEA-COMP:10700"/>
        <dbReference type="ChEBI" id="CHEBI:15378"/>
        <dbReference type="ChEBI" id="CHEBI:27130"/>
        <dbReference type="ChEBI" id="CHEBI:29950"/>
        <dbReference type="ChEBI" id="CHEBI:50058"/>
        <dbReference type="ChEBI" id="CHEBI:57856"/>
        <dbReference type="ChEBI" id="CHEBI:57925"/>
        <dbReference type="ChEBI" id="CHEBI:59789"/>
        <dbReference type="ChEBI" id="CHEBI:183640"/>
        <dbReference type="EC" id="2.1.1.137"/>
    </reaction>
</comment>
<evidence type="ECO:0000259" key="9">
    <source>
        <dbReference type="Pfam" id="PF13847"/>
    </source>
</evidence>
<evidence type="ECO:0000256" key="2">
    <source>
        <dbReference type="ARBA" id="ARBA00022691"/>
    </source>
</evidence>
<evidence type="ECO:0000256" key="8">
    <source>
        <dbReference type="ARBA" id="ARBA00048428"/>
    </source>
</evidence>
<evidence type="ECO:0000256" key="6">
    <source>
        <dbReference type="ARBA" id="ARBA00047941"/>
    </source>
</evidence>
<dbReference type="Gene3D" id="3.40.50.150">
    <property type="entry name" value="Vaccinia Virus protein VP39"/>
    <property type="match status" value="1"/>
</dbReference>
<organism evidence="10 11">
    <name type="scientific">Methylocystis iwaonis</name>
    <dbReference type="NCBI Taxonomy" id="2885079"/>
    <lineage>
        <taxon>Bacteria</taxon>
        <taxon>Pseudomonadati</taxon>
        <taxon>Pseudomonadota</taxon>
        <taxon>Alphaproteobacteria</taxon>
        <taxon>Hyphomicrobiales</taxon>
        <taxon>Methylocystaceae</taxon>
        <taxon>Methylocystis</taxon>
    </lineage>
</organism>
<dbReference type="PANTHER" id="PTHR43675">
    <property type="entry name" value="ARSENITE METHYLTRANSFERASE"/>
    <property type="match status" value="1"/>
</dbReference>
<dbReference type="SUPFAM" id="SSF53335">
    <property type="entry name" value="S-adenosyl-L-methionine-dependent methyltransferases"/>
    <property type="match status" value="1"/>
</dbReference>
<evidence type="ECO:0000256" key="1">
    <source>
        <dbReference type="ARBA" id="ARBA00022679"/>
    </source>
</evidence>
<reference evidence="10 11" key="1">
    <citation type="journal article" date="2023" name="Int. J. Syst. Evol. Microbiol.">
        <title>Methylocystis iwaonis sp. nov., a type II methane-oxidizing bacterium from surface soil of a rice paddy field in Japan, and emended description of the genus Methylocystis (ex Whittenbury et al. 1970) Bowman et al. 1993.</title>
        <authorList>
            <person name="Kaise H."/>
            <person name="Sawadogo J.B."/>
            <person name="Alam M.S."/>
            <person name="Ueno C."/>
            <person name="Dianou D."/>
            <person name="Shinjo R."/>
            <person name="Asakawa S."/>
        </authorList>
    </citation>
    <scope>NUCLEOTIDE SEQUENCE [LARGE SCALE GENOMIC DNA]</scope>
    <source>
        <strain evidence="10 11">SS37A-Re</strain>
    </source>
</reference>
<dbReference type="EC" id="2.1.1.137" evidence="4"/>
<sequence>MKIQAVKDYYGKTLKGSEDLRTKACCTSDNMPERVKGLLANIHEEVLAKYYGCGLVVPELLGGRRVLDLGCGSGRDVYALAQLVGPDGEVVGVDMTPEQLAVAEAHVEWHRTKFDFPRSNVRFMRGYIETLDALGLEAGTFDVVVSNCVVNLSIDKLAVLRGAFKLLKPGGEFYFADVYADRRLDEALRADPVIYGECLGGALYWGDFLSLAKAAGFGDPRLVTSRPLEIADPQIEQKIGNARFYSATYRLFKIEGLEPACEDYGQAVIYKGGVSDAPHVFELDEHHKFEKGRIFPVCGNSWRMLAESRFANHFDFIGDFSRHFGIFPGCGANTPFGPDSAGKSASSGACC</sequence>
<dbReference type="EMBL" id="AP027142">
    <property type="protein sequence ID" value="BDV32538.1"/>
    <property type="molecule type" value="Genomic_DNA"/>
</dbReference>
<dbReference type="GO" id="GO:0032259">
    <property type="term" value="P:methylation"/>
    <property type="evidence" value="ECO:0007669"/>
    <property type="project" value="UniProtKB-KW"/>
</dbReference>
<dbReference type="CDD" id="cd02440">
    <property type="entry name" value="AdoMet_MTases"/>
    <property type="match status" value="1"/>
</dbReference>
<evidence type="ECO:0000256" key="4">
    <source>
        <dbReference type="ARBA" id="ARBA00034521"/>
    </source>
</evidence>
<dbReference type="InterPro" id="IPR026669">
    <property type="entry name" value="Arsenite_MeTrfase-like"/>
</dbReference>
<keyword evidence="11" id="KW-1185">Reference proteome</keyword>
<comment type="similarity">
    <text evidence="3">Belongs to the methyltransferase superfamily. Arsenite methyltransferase family.</text>
</comment>